<comment type="caution">
    <text evidence="1">The sequence shown here is derived from an EMBL/GenBank/DDBJ whole genome shotgun (WGS) entry which is preliminary data.</text>
</comment>
<reference evidence="1 2" key="1">
    <citation type="journal article" date="2016" name="Sci. Rep.">
        <title>Metabolic traits of an uncultured archaeal lineage -MSBL1- from brine pools of the Red Sea.</title>
        <authorList>
            <person name="Mwirichia R."/>
            <person name="Alam I."/>
            <person name="Rashid M."/>
            <person name="Vinu M."/>
            <person name="Ba-Alawi W."/>
            <person name="Anthony Kamau A."/>
            <person name="Kamanda Ngugi D."/>
            <person name="Goker M."/>
            <person name="Klenk H.P."/>
            <person name="Bajic V."/>
            <person name="Stingl U."/>
        </authorList>
    </citation>
    <scope>NUCLEOTIDE SEQUENCE [LARGE SCALE GENOMIC DNA]</scope>
    <source>
        <strain evidence="1">SCGC-AAA385M02</strain>
    </source>
</reference>
<dbReference type="Proteomes" id="UP000070248">
    <property type="component" value="Unassembled WGS sequence"/>
</dbReference>
<dbReference type="EMBL" id="LHYL01000008">
    <property type="protein sequence ID" value="KXB08683.1"/>
    <property type="molecule type" value="Genomic_DNA"/>
</dbReference>
<protein>
    <submittedName>
        <fullName evidence="1">Uncharacterized protein</fullName>
    </submittedName>
</protein>
<keyword evidence="2" id="KW-1185">Reference proteome</keyword>
<accession>A0A133VQJ2</accession>
<evidence type="ECO:0000313" key="2">
    <source>
        <dbReference type="Proteomes" id="UP000070248"/>
    </source>
</evidence>
<organism evidence="1 2">
    <name type="scientific">candidate division MSBL1 archaeon SCGC-AAA385M02</name>
    <dbReference type="NCBI Taxonomy" id="1698287"/>
    <lineage>
        <taxon>Archaea</taxon>
        <taxon>Methanobacteriati</taxon>
        <taxon>Methanobacteriota</taxon>
        <taxon>candidate division MSBL1</taxon>
    </lineage>
</organism>
<dbReference type="AlphaFoldDB" id="A0A133VQJ2"/>
<proteinExistence type="predicted"/>
<evidence type="ECO:0000313" key="1">
    <source>
        <dbReference type="EMBL" id="KXB08683.1"/>
    </source>
</evidence>
<sequence length="106" mass="12357">MESGLKIMLRIYAIQYAITSFYPPLSDMDKMVYWMNDKELFNIRITINGETKFFKSIKYHSSGLNGVIYPNKDIKVKDSDTFDLQGNVVVPRELELLLTPRGVRIY</sequence>
<gene>
    <name evidence="1" type="ORF">AKJ59_00675</name>
</gene>
<name>A0A133VQJ2_9EURY</name>